<dbReference type="AlphaFoldDB" id="A0A914IAB8"/>
<keyword evidence="2" id="KW-0732">Signal</keyword>
<accession>A0A914IAB8</accession>
<feature type="signal peptide" evidence="2">
    <location>
        <begin position="1"/>
        <end position="18"/>
    </location>
</feature>
<dbReference type="Pfam" id="PF10320">
    <property type="entry name" value="7TM_GPCR_Srsx"/>
    <property type="match status" value="1"/>
</dbReference>
<keyword evidence="1" id="KW-0812">Transmembrane</keyword>
<evidence type="ECO:0000313" key="3">
    <source>
        <dbReference type="Proteomes" id="UP000887572"/>
    </source>
</evidence>
<keyword evidence="1" id="KW-0472">Membrane</keyword>
<dbReference type="InterPro" id="IPR019424">
    <property type="entry name" value="7TM_GPCR_Srsx"/>
</dbReference>
<evidence type="ECO:0000313" key="4">
    <source>
        <dbReference type="WBParaSite" id="Gr19_v10_g8067.t2"/>
    </source>
</evidence>
<sequence length="244" mass="27268">MDVSTFGLVAFALSFALACSGLQSLSLFGMDKQASNCMLAGHPDLASLEKCIPKSFNTFFQEDKADIEKCPKMLKCLQRKHSNILTFGICMPKDLTEKECNAPLPPIECSNLCLRSRCNALLAFDAVCAGIAFVCNIVTFGVVSGQKFIKLRQCFWRQFVPTIFMNLLLNAMLAVGIERLASVVVPFFAHKTFVEPIRIIGRHSMKSSSDQQNKLNFWQPLLALKPATLWRQHQTACKMYAETE</sequence>
<organism evidence="3 4">
    <name type="scientific">Globodera rostochiensis</name>
    <name type="common">Golden nematode worm</name>
    <name type="synonym">Heterodera rostochiensis</name>
    <dbReference type="NCBI Taxonomy" id="31243"/>
    <lineage>
        <taxon>Eukaryota</taxon>
        <taxon>Metazoa</taxon>
        <taxon>Ecdysozoa</taxon>
        <taxon>Nematoda</taxon>
        <taxon>Chromadorea</taxon>
        <taxon>Rhabditida</taxon>
        <taxon>Tylenchina</taxon>
        <taxon>Tylenchomorpha</taxon>
        <taxon>Tylenchoidea</taxon>
        <taxon>Heteroderidae</taxon>
        <taxon>Heteroderinae</taxon>
        <taxon>Globodera</taxon>
    </lineage>
</organism>
<protein>
    <submittedName>
        <fullName evidence="4">Uncharacterized protein</fullName>
    </submittedName>
</protein>
<name>A0A914IAB8_GLORO</name>
<keyword evidence="3" id="KW-1185">Reference proteome</keyword>
<proteinExistence type="predicted"/>
<dbReference type="Proteomes" id="UP000887572">
    <property type="component" value="Unplaced"/>
</dbReference>
<feature type="transmembrane region" description="Helical" evidence="1">
    <location>
        <begin position="155"/>
        <end position="177"/>
    </location>
</feature>
<evidence type="ECO:0000256" key="2">
    <source>
        <dbReference type="SAM" id="SignalP"/>
    </source>
</evidence>
<feature type="transmembrane region" description="Helical" evidence="1">
    <location>
        <begin position="120"/>
        <end position="143"/>
    </location>
</feature>
<reference evidence="4" key="1">
    <citation type="submission" date="2022-11" db="UniProtKB">
        <authorList>
            <consortium name="WormBaseParasite"/>
        </authorList>
    </citation>
    <scope>IDENTIFICATION</scope>
</reference>
<feature type="chain" id="PRO_5037340540" evidence="2">
    <location>
        <begin position="19"/>
        <end position="244"/>
    </location>
</feature>
<evidence type="ECO:0000256" key="1">
    <source>
        <dbReference type="SAM" id="Phobius"/>
    </source>
</evidence>
<keyword evidence="1" id="KW-1133">Transmembrane helix</keyword>
<dbReference type="WBParaSite" id="Gr19_v10_g8067.t2">
    <property type="protein sequence ID" value="Gr19_v10_g8067.t2"/>
    <property type="gene ID" value="Gr19_v10_g8067"/>
</dbReference>